<feature type="region of interest" description="Disordered" evidence="4">
    <location>
        <begin position="188"/>
        <end position="219"/>
    </location>
</feature>
<dbReference type="EMBL" id="BFAA01007360">
    <property type="protein sequence ID" value="GCB59750.1"/>
    <property type="molecule type" value="Genomic_DNA"/>
</dbReference>
<dbReference type="GO" id="GO:0005886">
    <property type="term" value="C:plasma membrane"/>
    <property type="evidence" value="ECO:0007669"/>
    <property type="project" value="TreeGrafter"/>
</dbReference>
<dbReference type="OMA" id="FTECIDA"/>
<dbReference type="GO" id="GO:0005905">
    <property type="term" value="C:clathrin-coated pit"/>
    <property type="evidence" value="ECO:0007669"/>
    <property type="project" value="UniProtKB-SubCell"/>
</dbReference>
<evidence type="ECO:0000256" key="4">
    <source>
        <dbReference type="SAM" id="MobiDB-lite"/>
    </source>
</evidence>
<dbReference type="Pfam" id="PF10291">
    <property type="entry name" value="muHD"/>
    <property type="match status" value="1"/>
</dbReference>
<dbReference type="PANTHER" id="PTHR23065:SF15">
    <property type="entry name" value="AT02057P"/>
    <property type="match status" value="1"/>
</dbReference>
<gene>
    <name evidence="6" type="ORF">scyTo_0013991</name>
</gene>
<evidence type="ECO:0000256" key="2">
    <source>
        <dbReference type="ARBA" id="ARBA00022583"/>
    </source>
</evidence>
<feature type="domain" description="MHD" evidence="5">
    <location>
        <begin position="402"/>
        <end position="657"/>
    </location>
</feature>
<dbReference type="STRING" id="75743.A0A401NFL9"/>
<protein>
    <recommendedName>
        <fullName evidence="5">MHD domain-containing protein</fullName>
    </recommendedName>
</protein>
<keyword evidence="3" id="KW-0472">Membrane</keyword>
<dbReference type="AlphaFoldDB" id="A0A401NFL9"/>
<reference evidence="6 7" key="1">
    <citation type="journal article" date="2018" name="Nat. Ecol. Evol.">
        <title>Shark genomes provide insights into elasmobranch evolution and the origin of vertebrates.</title>
        <authorList>
            <person name="Hara Y"/>
            <person name="Yamaguchi K"/>
            <person name="Onimaru K"/>
            <person name="Kadota M"/>
            <person name="Koyanagi M"/>
            <person name="Keeley SD"/>
            <person name="Tatsumi K"/>
            <person name="Tanaka K"/>
            <person name="Motone F"/>
            <person name="Kageyama Y"/>
            <person name="Nozu R"/>
            <person name="Adachi N"/>
            <person name="Nishimura O"/>
            <person name="Nakagawa R"/>
            <person name="Tanegashima C"/>
            <person name="Kiyatake I"/>
            <person name="Matsumoto R"/>
            <person name="Murakumo K"/>
            <person name="Nishida K"/>
            <person name="Terakita A"/>
            <person name="Kuratani S"/>
            <person name="Sato K"/>
            <person name="Hyodo S Kuraku.S."/>
        </authorList>
    </citation>
    <scope>NUCLEOTIDE SEQUENCE [LARGE SCALE GENOMIC DNA]</scope>
</reference>
<feature type="region of interest" description="Disordered" evidence="4">
    <location>
        <begin position="24"/>
        <end position="44"/>
    </location>
</feature>
<name>A0A401NFL9_SCYTO</name>
<feature type="compositionally biased region" description="Polar residues" evidence="4">
    <location>
        <begin position="195"/>
        <end position="219"/>
    </location>
</feature>
<dbReference type="GO" id="GO:0048268">
    <property type="term" value="P:clathrin coat assembly"/>
    <property type="evidence" value="ECO:0007669"/>
    <property type="project" value="TreeGrafter"/>
</dbReference>
<dbReference type="SUPFAM" id="SSF49447">
    <property type="entry name" value="Second domain of Mu2 adaptin subunit (ap50) of ap2 adaptor"/>
    <property type="match status" value="1"/>
</dbReference>
<keyword evidence="2" id="KW-0254">Endocytosis</keyword>
<organism evidence="6 7">
    <name type="scientific">Scyliorhinus torazame</name>
    <name type="common">Cloudy catshark</name>
    <name type="synonym">Catulus torazame</name>
    <dbReference type="NCBI Taxonomy" id="75743"/>
    <lineage>
        <taxon>Eukaryota</taxon>
        <taxon>Metazoa</taxon>
        <taxon>Chordata</taxon>
        <taxon>Craniata</taxon>
        <taxon>Vertebrata</taxon>
        <taxon>Chondrichthyes</taxon>
        <taxon>Elasmobranchii</taxon>
        <taxon>Galeomorphii</taxon>
        <taxon>Galeoidea</taxon>
        <taxon>Carcharhiniformes</taxon>
        <taxon>Scyliorhinidae</taxon>
        <taxon>Scyliorhinus</taxon>
    </lineage>
</organism>
<keyword evidence="3" id="KW-0168">Coated pit</keyword>
<dbReference type="PROSITE" id="PS51072">
    <property type="entry name" value="MHD"/>
    <property type="match status" value="1"/>
</dbReference>
<proteinExistence type="predicted"/>
<dbReference type="PANTHER" id="PTHR23065">
    <property type="entry name" value="PROLINE-SERINE-THREONINE PHOSPHATASE INTERACTING PROTEIN 1"/>
    <property type="match status" value="1"/>
</dbReference>
<sequence>MPSVLTNPPSLSLSSQWEFLDFSEHERETQPCSSSDSDFDDDEPRKFHIEIKPVMVKDWAHDPVNSVEKLRASIGNIVLSSNPTIPSKRNSTRHSIHLAPLSVEGSSEGIRPRDVQATPFRFTAPSSEPNSRTTVSQNGVVFLDPLFGPSLDSMFEKPGPTAPCDQVDVNPMSLSALTGSSRLEIVEDSGLDSPSLPTTDGSSPSPESRPWTPQTVTPPVSLPLSNTFCPSCNETSFHSVSSLHSNEEIFSADHLDADHGHNPPPANRELSPMDPRTEANLIPSLHPLAAVTPVTGIPSVQAETSVRETAFVAPPRRHSKRKLFHIPLDGMDSSRSVSPLTVPSPSPPTAATQSQVDEAATTRPCRNRAATPASSACISRGPSPVTGGNHDALPIAAAFTECIDAYFRGGDFANVIVKLTGDLTMSFPTGIVRIFSGNPSPAVISFRLLNANRIAQFLPNSQLLYSDPSQSDCDVKDFWLNMPNLTAQLQKQAKQNPNASYFNISLLKYQVSTLDCPAVPLKVAARWKCESSYTEVTMDYEYDTETAATALRNLHALVPLEGAVSDVQSQPTAVWNSKQKRLWWKLPDICNQSGTEGKGFLHASWEVADGPSKPSPLALQFTSEGSTMSGTDICLVGGGYRLSLVKKKLVTGKYFAGC</sequence>
<evidence type="ECO:0000256" key="1">
    <source>
        <dbReference type="ARBA" id="ARBA00004283"/>
    </source>
</evidence>
<dbReference type="GO" id="GO:0072583">
    <property type="term" value="P:clathrin-dependent endocytosis"/>
    <property type="evidence" value="ECO:0007669"/>
    <property type="project" value="TreeGrafter"/>
</dbReference>
<dbReference type="Proteomes" id="UP000288216">
    <property type="component" value="Unassembled WGS sequence"/>
</dbReference>
<dbReference type="OrthoDB" id="5593455at2759"/>
<evidence type="ECO:0000259" key="5">
    <source>
        <dbReference type="PROSITE" id="PS51072"/>
    </source>
</evidence>
<feature type="region of interest" description="Disordered" evidence="4">
    <location>
        <begin position="328"/>
        <end position="383"/>
    </location>
</feature>
<evidence type="ECO:0000256" key="3">
    <source>
        <dbReference type="ARBA" id="ARBA00023176"/>
    </source>
</evidence>
<evidence type="ECO:0000313" key="6">
    <source>
        <dbReference type="EMBL" id="GCB59750.1"/>
    </source>
</evidence>
<evidence type="ECO:0000313" key="7">
    <source>
        <dbReference type="Proteomes" id="UP000288216"/>
    </source>
</evidence>
<dbReference type="InterPro" id="IPR018808">
    <property type="entry name" value="Muniscin_C"/>
</dbReference>
<dbReference type="InterPro" id="IPR028565">
    <property type="entry name" value="MHD"/>
</dbReference>
<dbReference type="GO" id="GO:0030136">
    <property type="term" value="C:clathrin-coated vesicle"/>
    <property type="evidence" value="ECO:0007669"/>
    <property type="project" value="TreeGrafter"/>
</dbReference>
<comment type="caution">
    <text evidence="6">The sequence shown here is derived from an EMBL/GenBank/DDBJ whole genome shotgun (WGS) entry which is preliminary data.</text>
</comment>
<comment type="subcellular location">
    <subcellularLocation>
        <location evidence="1">Membrane</location>
        <location evidence="1">Clathrin-coated pit</location>
        <topology evidence="1">Peripheral membrane protein</topology>
        <orientation evidence="1">Cytoplasmic side</orientation>
    </subcellularLocation>
</comment>
<keyword evidence="7" id="KW-1185">Reference proteome</keyword>
<accession>A0A401NFL9</accession>
<dbReference type="InterPro" id="IPR036168">
    <property type="entry name" value="AP2_Mu_C_sf"/>
</dbReference>